<gene>
    <name evidence="9" type="ORF">ACBT_1757</name>
    <name evidence="10" type="ORF">FE247_03875</name>
</gene>
<keyword evidence="2" id="KW-1003">Cell membrane</keyword>
<dbReference type="InterPro" id="IPR058130">
    <property type="entry name" value="PEA_transf_C"/>
</dbReference>
<dbReference type="AlphaFoldDB" id="A0A5J6RJQ1"/>
<keyword evidence="5 7" id="KW-1133">Transmembrane helix</keyword>
<dbReference type="GO" id="GO:0016776">
    <property type="term" value="F:phosphotransferase activity, phosphate group as acceptor"/>
    <property type="evidence" value="ECO:0007669"/>
    <property type="project" value="TreeGrafter"/>
</dbReference>
<evidence type="ECO:0000256" key="7">
    <source>
        <dbReference type="SAM" id="Phobius"/>
    </source>
</evidence>
<dbReference type="RefSeq" id="WP_024775887.1">
    <property type="nucleotide sequence ID" value="NZ_CP043857.1"/>
</dbReference>
<evidence type="ECO:0000313" key="11">
    <source>
        <dbReference type="Proteomes" id="UP000305417"/>
    </source>
</evidence>
<dbReference type="GO" id="GO:0009244">
    <property type="term" value="P:lipopolysaccharide core region biosynthetic process"/>
    <property type="evidence" value="ECO:0007669"/>
    <property type="project" value="TreeGrafter"/>
</dbReference>
<evidence type="ECO:0000259" key="8">
    <source>
        <dbReference type="Pfam" id="PF00884"/>
    </source>
</evidence>
<evidence type="ECO:0000256" key="6">
    <source>
        <dbReference type="ARBA" id="ARBA00023136"/>
    </source>
</evidence>
<dbReference type="PANTHER" id="PTHR30443">
    <property type="entry name" value="INNER MEMBRANE PROTEIN"/>
    <property type="match status" value="1"/>
</dbReference>
<dbReference type="InterPro" id="IPR017850">
    <property type="entry name" value="Alkaline_phosphatase_core_sf"/>
</dbReference>
<name>A0A5J6RJQ1_9BACT</name>
<proteinExistence type="predicted"/>
<feature type="transmembrane region" description="Helical" evidence="7">
    <location>
        <begin position="163"/>
        <end position="184"/>
    </location>
</feature>
<keyword evidence="4 7" id="KW-0812">Transmembrane</keyword>
<reference evidence="9 12" key="2">
    <citation type="submission" date="2020-05" db="EMBL/GenBank/DDBJ databases">
        <title>Complete genome sequencing of Campylobacter and Arcobacter type strains.</title>
        <authorList>
            <person name="Miller W.G."/>
            <person name="Yee E."/>
        </authorList>
    </citation>
    <scope>NUCLEOTIDE SEQUENCE [LARGE SCALE GENOMIC DNA]</scope>
    <source>
        <strain evidence="9 12">LMG 21996</strain>
    </source>
</reference>
<keyword evidence="3 10" id="KW-0808">Transferase</keyword>
<dbReference type="SUPFAM" id="SSF53649">
    <property type="entry name" value="Alkaline phosphatase-like"/>
    <property type="match status" value="1"/>
</dbReference>
<evidence type="ECO:0000256" key="2">
    <source>
        <dbReference type="ARBA" id="ARBA00022475"/>
    </source>
</evidence>
<dbReference type="OrthoDB" id="9786870at2"/>
<evidence type="ECO:0000256" key="4">
    <source>
        <dbReference type="ARBA" id="ARBA00022692"/>
    </source>
</evidence>
<organism evidence="9 12">
    <name type="scientific">Aliarcobacter cibarius</name>
    <dbReference type="NCBI Taxonomy" id="255507"/>
    <lineage>
        <taxon>Bacteria</taxon>
        <taxon>Pseudomonadati</taxon>
        <taxon>Campylobacterota</taxon>
        <taxon>Epsilonproteobacteria</taxon>
        <taxon>Campylobacterales</taxon>
        <taxon>Arcobacteraceae</taxon>
        <taxon>Aliarcobacter</taxon>
    </lineage>
</organism>
<evidence type="ECO:0000256" key="1">
    <source>
        <dbReference type="ARBA" id="ARBA00004651"/>
    </source>
</evidence>
<comment type="subcellular location">
    <subcellularLocation>
        <location evidence="1">Cell membrane</location>
        <topology evidence="1">Multi-pass membrane protein</topology>
    </subcellularLocation>
</comment>
<dbReference type="Gene3D" id="3.40.720.10">
    <property type="entry name" value="Alkaline Phosphatase, subunit A"/>
    <property type="match status" value="1"/>
</dbReference>
<feature type="transmembrane region" description="Helical" evidence="7">
    <location>
        <begin position="250"/>
        <end position="271"/>
    </location>
</feature>
<evidence type="ECO:0000313" key="12">
    <source>
        <dbReference type="Proteomes" id="UP000509513"/>
    </source>
</evidence>
<dbReference type="PANTHER" id="PTHR30443:SF2">
    <property type="entry name" value="PHOSPHOETHANOLAMINE TRANSFERASE EPTC"/>
    <property type="match status" value="1"/>
</dbReference>
<dbReference type="CDD" id="cd16017">
    <property type="entry name" value="LptA"/>
    <property type="match status" value="1"/>
</dbReference>
<feature type="transmembrane region" description="Helical" evidence="7">
    <location>
        <begin position="298"/>
        <end position="321"/>
    </location>
</feature>
<dbReference type="InterPro" id="IPR040423">
    <property type="entry name" value="PEA_transferase"/>
</dbReference>
<keyword evidence="6 7" id="KW-0472">Membrane</keyword>
<dbReference type="Proteomes" id="UP000305417">
    <property type="component" value="Unassembled WGS sequence"/>
</dbReference>
<dbReference type="EMBL" id="VBUC01000006">
    <property type="protein sequence ID" value="TLT00692.1"/>
    <property type="molecule type" value="Genomic_DNA"/>
</dbReference>
<evidence type="ECO:0000313" key="10">
    <source>
        <dbReference type="EMBL" id="TLT00692.1"/>
    </source>
</evidence>
<dbReference type="STRING" id="1442598.GCA_000522465_01814"/>
<evidence type="ECO:0000256" key="3">
    <source>
        <dbReference type="ARBA" id="ARBA00022679"/>
    </source>
</evidence>
<dbReference type="EMBL" id="CP054051">
    <property type="protein sequence ID" value="QKJ27654.1"/>
    <property type="molecule type" value="Genomic_DNA"/>
</dbReference>
<dbReference type="InterPro" id="IPR000917">
    <property type="entry name" value="Sulfatase_N"/>
</dbReference>
<sequence length="883" mass="102092">MIINTNIPRGKRYSKQWIGFWSFFVFFTFIFVTSPTTFRTIEQNDIKFEILGVNEENTNSNISRAKDEIFNIHAGEKEAVTLNLNFIKSSFGKIEIFAQEDYIDGDILFEIFKNDQLLTKEIVQTGSTPITIKGYFSSHDKIKIVASMNGENLAWAKINIGKIAISDILLLIFSLFLWLLILFLTFRKNQAAITLGVYIIFLLSIYAENTTFNQIDIKSLLANSGILIAIALLLALIFNFSKNIKIANIIALFTAIVFFVLAMIPLLFISYKLAFKIPLEKEALYSIFQSNTSESLEFVTSFVPISSILFIIFSLLFLFYISWWHRNSRVKSFDFTTLFILIISASIIAISYLDNMKLPNFIEEHYNTYIKELEQFKDIQNKKNVDSNFDASKEQTGETYVFVIGESLNKRHMQLYGYTRETTPNLQKLYDNGEILKLDNVFSNHVLTMSTLSLALTEAYTGSSKKYFDSASIVDILKKADFETIWLTNQNLLGAWDNLVSIIASNANQTISINNSIGTTTRTQNYDGELIKYLDKFLETKTSKNRAIFIHLMGSHLAYCQRFPEEYRIFNDDLDEKSFGTKLASKNEIKNFVNCYDNSVLYNDFVVSSLIESVKKQTGTNALIYMPDHAEEVFKTYAHDPGKFTFNMTQIPFLIWFSQEYKDKYLDKYENILKNSNKYFSNDRLYDTLLGFTDVKTALYKNNFDLTSDKYSLNEQEASTLHGKVKFSRNDNYFYWQRKNFDYLLQTNINDKFIVNNINSLGKLKDALYFGFKSFGLKLALVDKKLVTVDNKSLSFEDILSNINLEKINKIYIDVQNNKNISKEIDNLSSKYDIKSKLILNNSEIVKLKASIDNKSFIKEIKNNYISKDSNKFYMVEYKSNFD</sequence>
<feature type="transmembrane region" description="Helical" evidence="7">
    <location>
        <begin position="219"/>
        <end position="238"/>
    </location>
</feature>
<feature type="transmembrane region" description="Helical" evidence="7">
    <location>
        <begin position="191"/>
        <end position="207"/>
    </location>
</feature>
<protein>
    <submittedName>
        <fullName evidence="10">Phosphoethanolamine transferase</fullName>
    </submittedName>
    <submittedName>
        <fullName evidence="9">Sulfatase</fullName>
    </submittedName>
</protein>
<keyword evidence="11" id="KW-1185">Reference proteome</keyword>
<accession>A0A5J6RJQ1</accession>
<feature type="transmembrane region" description="Helical" evidence="7">
    <location>
        <begin position="20"/>
        <end position="38"/>
    </location>
</feature>
<reference evidence="10 11" key="1">
    <citation type="submission" date="2019-05" db="EMBL/GenBank/DDBJ databases">
        <title>Arcobacter cibarius and Arcobacter thereius providing challenges in identification an antibiotic susceptibility and Quinolone resistance.</title>
        <authorList>
            <person name="Busch A."/>
            <person name="Hanel I."/>
            <person name="Hotzel H."/>
            <person name="Tomaso H."/>
        </authorList>
    </citation>
    <scope>NUCLEOTIDE SEQUENCE [LARGE SCALE GENOMIC DNA]</scope>
    <source>
        <strain evidence="10 11">16CS0831-2</strain>
    </source>
</reference>
<feature type="transmembrane region" description="Helical" evidence="7">
    <location>
        <begin position="333"/>
        <end position="353"/>
    </location>
</feature>
<evidence type="ECO:0000256" key="5">
    <source>
        <dbReference type="ARBA" id="ARBA00022989"/>
    </source>
</evidence>
<evidence type="ECO:0000313" key="9">
    <source>
        <dbReference type="EMBL" id="QKJ27654.1"/>
    </source>
</evidence>
<dbReference type="Proteomes" id="UP000509513">
    <property type="component" value="Chromosome"/>
</dbReference>
<dbReference type="GO" id="GO:0005886">
    <property type="term" value="C:plasma membrane"/>
    <property type="evidence" value="ECO:0007669"/>
    <property type="project" value="UniProtKB-SubCell"/>
</dbReference>
<feature type="domain" description="Sulfatase N-terminal" evidence="8">
    <location>
        <begin position="399"/>
        <end position="694"/>
    </location>
</feature>
<dbReference type="KEGG" id="acib:ACBT_1757"/>
<dbReference type="Pfam" id="PF00884">
    <property type="entry name" value="Sulfatase"/>
    <property type="match status" value="1"/>
</dbReference>